<organism evidence="10">
    <name type="scientific">marine metagenome</name>
    <dbReference type="NCBI Taxonomy" id="408172"/>
    <lineage>
        <taxon>unclassified sequences</taxon>
        <taxon>metagenomes</taxon>
        <taxon>ecological metagenomes</taxon>
    </lineage>
</organism>
<dbReference type="AlphaFoldDB" id="A0A382A0G9"/>
<dbReference type="GO" id="GO:0005829">
    <property type="term" value="C:cytosol"/>
    <property type="evidence" value="ECO:0007669"/>
    <property type="project" value="TreeGrafter"/>
</dbReference>
<dbReference type="GO" id="GO:0004834">
    <property type="term" value="F:tryptophan synthase activity"/>
    <property type="evidence" value="ECO:0007669"/>
    <property type="project" value="UniProtKB-EC"/>
</dbReference>
<keyword evidence="7" id="KW-0057">Aromatic amino acid biosynthesis</keyword>
<evidence type="ECO:0000256" key="8">
    <source>
        <dbReference type="ARBA" id="ARBA00023239"/>
    </source>
</evidence>
<comment type="subunit">
    <text evidence="3">Tetramer of two alpha and two beta chains.</text>
</comment>
<evidence type="ECO:0000256" key="2">
    <source>
        <dbReference type="ARBA" id="ARBA00004733"/>
    </source>
</evidence>
<dbReference type="EC" id="4.2.1.20" evidence="4"/>
<dbReference type="InterPro" id="IPR002028">
    <property type="entry name" value="Trp_synthase_suA"/>
</dbReference>
<keyword evidence="8" id="KW-0456">Lyase</keyword>
<protein>
    <recommendedName>
        <fullName evidence="4">tryptophan synthase</fullName>
        <ecNumber evidence="4">4.2.1.20</ecNumber>
    </recommendedName>
</protein>
<dbReference type="PROSITE" id="PS00167">
    <property type="entry name" value="TRP_SYNTHASE_ALPHA"/>
    <property type="match status" value="1"/>
</dbReference>
<dbReference type="PANTHER" id="PTHR43406:SF1">
    <property type="entry name" value="TRYPTOPHAN SYNTHASE ALPHA CHAIN, CHLOROPLASTIC"/>
    <property type="match status" value="1"/>
</dbReference>
<dbReference type="InterPro" id="IPR013785">
    <property type="entry name" value="Aldolase_TIM"/>
</dbReference>
<dbReference type="NCBIfam" id="TIGR00262">
    <property type="entry name" value="trpA"/>
    <property type="match status" value="1"/>
</dbReference>
<dbReference type="CDD" id="cd04724">
    <property type="entry name" value="Tryptophan_synthase_alpha"/>
    <property type="match status" value="1"/>
</dbReference>
<dbReference type="InterPro" id="IPR011060">
    <property type="entry name" value="RibuloseP-bd_barrel"/>
</dbReference>
<dbReference type="Gene3D" id="3.20.20.70">
    <property type="entry name" value="Aldolase class I"/>
    <property type="match status" value="1"/>
</dbReference>
<proteinExistence type="inferred from homology"/>
<comment type="pathway">
    <text evidence="2">Amino-acid biosynthesis; L-tryptophan biosynthesis; L-tryptophan from chorismate: step 5/5.</text>
</comment>
<sequence length="253" mass="27108">MFGSELIEDRVRNPQQKGPAIVPFITAGYPHKDDFLSLVQALADCADVIEIGVPFSDPMADGVTIQRSSHLAIENGVRLRWILNQLKTISINTPIILMSYLNPLYVYGYTQLAQDSKDAGVDGFIVPDLPIEEGEELREILKLAGLGMIQLVTPATPEDRIKKIAAKSSGFLYAVTVKGVTGGNDGLPKEVTGYLEAVKALTTIPVCAGFGVRSSSDVALLEPLVDGVIVGSALVEAIEDQVSPVDFLTSLRA</sequence>
<gene>
    <name evidence="10" type="ORF">METZ01_LOCUS147431</name>
</gene>
<keyword evidence="6" id="KW-0822">Tryptophan biosynthesis</keyword>
<dbReference type="UniPathway" id="UPA00035">
    <property type="reaction ID" value="UER00044"/>
</dbReference>
<comment type="function">
    <text evidence="1">The alpha subunit is responsible for the aldol cleavage of indoleglycerol phosphate to indole and glyceraldehyde 3-phosphate.</text>
</comment>
<evidence type="ECO:0000256" key="7">
    <source>
        <dbReference type="ARBA" id="ARBA00023141"/>
    </source>
</evidence>
<reference evidence="10" key="1">
    <citation type="submission" date="2018-05" db="EMBL/GenBank/DDBJ databases">
        <authorList>
            <person name="Lanie J.A."/>
            <person name="Ng W.-L."/>
            <person name="Kazmierczak K.M."/>
            <person name="Andrzejewski T.M."/>
            <person name="Davidsen T.M."/>
            <person name="Wayne K.J."/>
            <person name="Tettelin H."/>
            <person name="Glass J.I."/>
            <person name="Rusch D."/>
            <person name="Podicherti R."/>
            <person name="Tsui H.-C.T."/>
            <person name="Winkler M.E."/>
        </authorList>
    </citation>
    <scope>NUCLEOTIDE SEQUENCE</scope>
</reference>
<evidence type="ECO:0000256" key="1">
    <source>
        <dbReference type="ARBA" id="ARBA00003365"/>
    </source>
</evidence>
<dbReference type="HAMAP" id="MF_00131">
    <property type="entry name" value="Trp_synth_alpha"/>
    <property type="match status" value="1"/>
</dbReference>
<evidence type="ECO:0000256" key="4">
    <source>
        <dbReference type="ARBA" id="ARBA00012043"/>
    </source>
</evidence>
<comment type="catalytic activity">
    <reaction evidence="9">
        <text>(1S,2R)-1-C-(indol-3-yl)glycerol 3-phosphate + L-serine = D-glyceraldehyde 3-phosphate + L-tryptophan + H2O</text>
        <dbReference type="Rhea" id="RHEA:10532"/>
        <dbReference type="ChEBI" id="CHEBI:15377"/>
        <dbReference type="ChEBI" id="CHEBI:33384"/>
        <dbReference type="ChEBI" id="CHEBI:57912"/>
        <dbReference type="ChEBI" id="CHEBI:58866"/>
        <dbReference type="ChEBI" id="CHEBI:59776"/>
        <dbReference type="EC" id="4.2.1.20"/>
    </reaction>
</comment>
<dbReference type="PANTHER" id="PTHR43406">
    <property type="entry name" value="TRYPTOPHAN SYNTHASE, ALPHA CHAIN"/>
    <property type="match status" value="1"/>
</dbReference>
<accession>A0A382A0G9</accession>
<evidence type="ECO:0000256" key="3">
    <source>
        <dbReference type="ARBA" id="ARBA00011270"/>
    </source>
</evidence>
<dbReference type="FunFam" id="3.20.20.70:FF:000037">
    <property type="entry name" value="Tryptophan synthase alpha chain"/>
    <property type="match status" value="1"/>
</dbReference>
<dbReference type="InterPro" id="IPR018204">
    <property type="entry name" value="Trp_synthase_alpha_AS"/>
</dbReference>
<evidence type="ECO:0000256" key="9">
    <source>
        <dbReference type="ARBA" id="ARBA00049047"/>
    </source>
</evidence>
<name>A0A382A0G9_9ZZZZ</name>
<evidence type="ECO:0000256" key="6">
    <source>
        <dbReference type="ARBA" id="ARBA00022822"/>
    </source>
</evidence>
<keyword evidence="5" id="KW-0028">Amino-acid biosynthesis</keyword>
<dbReference type="Pfam" id="PF00290">
    <property type="entry name" value="Trp_syntA"/>
    <property type="match status" value="1"/>
</dbReference>
<dbReference type="SUPFAM" id="SSF51366">
    <property type="entry name" value="Ribulose-phoshate binding barrel"/>
    <property type="match status" value="1"/>
</dbReference>
<dbReference type="EMBL" id="UINC01023268">
    <property type="protein sequence ID" value="SVA94577.1"/>
    <property type="molecule type" value="Genomic_DNA"/>
</dbReference>
<evidence type="ECO:0000313" key="10">
    <source>
        <dbReference type="EMBL" id="SVA94577.1"/>
    </source>
</evidence>
<evidence type="ECO:0000256" key="5">
    <source>
        <dbReference type="ARBA" id="ARBA00022605"/>
    </source>
</evidence>